<evidence type="ECO:0000313" key="2">
    <source>
        <dbReference type="Proteomes" id="UP000234681"/>
    </source>
</evidence>
<protein>
    <submittedName>
        <fullName evidence="1">RCG34725</fullName>
    </submittedName>
</protein>
<gene>
    <name evidence="1" type="ORF">rCG_34725</name>
</gene>
<proteinExistence type="predicted"/>
<dbReference type="EMBL" id="CH473948">
    <property type="protein sequence ID" value="EDM04468.1"/>
    <property type="molecule type" value="Genomic_DNA"/>
</dbReference>
<evidence type="ECO:0000313" key="1">
    <source>
        <dbReference type="EMBL" id="EDM04468.1"/>
    </source>
</evidence>
<dbReference type="AlphaFoldDB" id="A6HEL3"/>
<reference evidence="1 2" key="1">
    <citation type="submission" date="2005-07" db="EMBL/GenBank/DDBJ databases">
        <authorList>
            <person name="Mural R.J."/>
            <person name="Li P.W."/>
            <person name="Adams M.D."/>
            <person name="Amanatides P.G."/>
            <person name="Baden-Tillson H."/>
            <person name="Barnstead M."/>
            <person name="Chin S.H."/>
            <person name="Dew I."/>
            <person name="Evans C.A."/>
            <person name="Ferriera S."/>
            <person name="Flanigan M."/>
            <person name="Fosler C."/>
            <person name="Glodek A."/>
            <person name="Gu Z."/>
            <person name="Holt R.A."/>
            <person name="Jennings D."/>
            <person name="Kraft C.L."/>
            <person name="Lu F."/>
            <person name="Nguyen T."/>
            <person name="Nusskern D.R."/>
            <person name="Pfannkoch C.M."/>
            <person name="Sitter C."/>
            <person name="Sutton G.G."/>
            <person name="Venter J.C."/>
            <person name="Wang Z."/>
            <person name="Woodage T."/>
            <person name="Zheng X.H."/>
            <person name="Zhong F."/>
        </authorList>
    </citation>
    <scope>NUCLEOTIDE SEQUENCE [LARGE SCALE GENOMIC DNA]</scope>
    <source>
        <strain>BN</strain>
        <strain evidence="2">Sprague-Dawley</strain>
    </source>
</reference>
<organism evidence="1 2">
    <name type="scientific">Rattus norvegicus</name>
    <name type="common">Rat</name>
    <dbReference type="NCBI Taxonomy" id="10116"/>
    <lineage>
        <taxon>Eukaryota</taxon>
        <taxon>Metazoa</taxon>
        <taxon>Chordata</taxon>
        <taxon>Craniata</taxon>
        <taxon>Vertebrata</taxon>
        <taxon>Euteleostomi</taxon>
        <taxon>Mammalia</taxon>
        <taxon>Eutheria</taxon>
        <taxon>Euarchontoglires</taxon>
        <taxon>Glires</taxon>
        <taxon>Rodentia</taxon>
        <taxon>Myomorpha</taxon>
        <taxon>Muroidea</taxon>
        <taxon>Muridae</taxon>
        <taxon>Murinae</taxon>
        <taxon>Rattus</taxon>
    </lineage>
</organism>
<accession>A6HEL3</accession>
<sequence>MTGMRSKECGVMRVELCAMSLLRNTCTDCNHPGRKMSMVRFLDNQYHK</sequence>
<dbReference type="Proteomes" id="UP000234681">
    <property type="component" value="Chromosome 10"/>
</dbReference>
<name>A6HEL3_RAT</name>